<protein>
    <submittedName>
        <fullName evidence="1">Uncharacterized protein</fullName>
    </submittedName>
</protein>
<gene>
    <name evidence="1" type="ORF">HaLaN_28850</name>
</gene>
<comment type="caution">
    <text evidence="1">The sequence shown here is derived from an EMBL/GenBank/DDBJ whole genome shotgun (WGS) entry which is preliminary data.</text>
</comment>
<accession>A0A6A0AB67</accession>
<organism evidence="1 2">
    <name type="scientific">Haematococcus lacustris</name>
    <name type="common">Green alga</name>
    <name type="synonym">Haematococcus pluvialis</name>
    <dbReference type="NCBI Taxonomy" id="44745"/>
    <lineage>
        <taxon>Eukaryota</taxon>
        <taxon>Viridiplantae</taxon>
        <taxon>Chlorophyta</taxon>
        <taxon>core chlorophytes</taxon>
        <taxon>Chlorophyceae</taxon>
        <taxon>CS clade</taxon>
        <taxon>Chlamydomonadales</taxon>
        <taxon>Haematococcaceae</taxon>
        <taxon>Haematococcus</taxon>
    </lineage>
</organism>
<name>A0A6A0AB67_HAELA</name>
<dbReference type="EMBL" id="BLLF01004690">
    <property type="protein sequence ID" value="GFH30070.1"/>
    <property type="molecule type" value="Genomic_DNA"/>
</dbReference>
<dbReference type="AlphaFoldDB" id="A0A6A0AB67"/>
<dbReference type="Proteomes" id="UP000485058">
    <property type="component" value="Unassembled WGS sequence"/>
</dbReference>
<sequence length="128" mass="14367">MSTSAEAMQRSLITFWPRFGVPNQEATALAPMSERVKLIAAGVALSQDTAKKVTMTKDALIQIVNRSWEETSYPAQQDKRAQWHVQQAFFATKWQAAQQKFVDLQAMFCKGIEGVPCQQSCVPHYSSQ</sequence>
<evidence type="ECO:0000313" key="2">
    <source>
        <dbReference type="Proteomes" id="UP000485058"/>
    </source>
</evidence>
<reference evidence="1 2" key="1">
    <citation type="submission" date="2020-02" db="EMBL/GenBank/DDBJ databases">
        <title>Draft genome sequence of Haematococcus lacustris strain NIES-144.</title>
        <authorList>
            <person name="Morimoto D."/>
            <person name="Nakagawa S."/>
            <person name="Yoshida T."/>
            <person name="Sawayama S."/>
        </authorList>
    </citation>
    <scope>NUCLEOTIDE SEQUENCE [LARGE SCALE GENOMIC DNA]</scope>
    <source>
        <strain evidence="1 2">NIES-144</strain>
    </source>
</reference>
<proteinExistence type="predicted"/>
<keyword evidence="2" id="KW-1185">Reference proteome</keyword>
<evidence type="ECO:0000313" key="1">
    <source>
        <dbReference type="EMBL" id="GFH30070.1"/>
    </source>
</evidence>